<dbReference type="UniPathway" id="UPA00109">
    <property type="reaction ID" value="UER00188"/>
</dbReference>
<dbReference type="InterPro" id="IPR015793">
    <property type="entry name" value="Pyrv_Knase_brl"/>
</dbReference>
<dbReference type="Pfam" id="PF02887">
    <property type="entry name" value="PK_C"/>
    <property type="match status" value="1"/>
</dbReference>
<dbReference type="InterPro" id="IPR015795">
    <property type="entry name" value="Pyrv_Knase_C"/>
</dbReference>
<evidence type="ECO:0000256" key="5">
    <source>
        <dbReference type="ARBA" id="ARBA00012142"/>
    </source>
</evidence>
<dbReference type="PANTHER" id="PTHR11817">
    <property type="entry name" value="PYRUVATE KINASE"/>
    <property type="match status" value="1"/>
</dbReference>
<dbReference type="GO" id="GO:0004743">
    <property type="term" value="F:pyruvate kinase activity"/>
    <property type="evidence" value="ECO:0007669"/>
    <property type="project" value="UniProtKB-EC"/>
</dbReference>
<evidence type="ECO:0000256" key="10">
    <source>
        <dbReference type="ARBA" id="ARBA00022840"/>
    </source>
</evidence>
<feature type="non-terminal residue" evidence="18">
    <location>
        <position position="1"/>
    </location>
</feature>
<evidence type="ECO:0000256" key="15">
    <source>
        <dbReference type="SAM" id="MobiDB-lite"/>
    </source>
</evidence>
<keyword evidence="12 14" id="KW-0324">Glycolysis</keyword>
<evidence type="ECO:0000256" key="13">
    <source>
        <dbReference type="ARBA" id="ARBA00023317"/>
    </source>
</evidence>
<evidence type="ECO:0000256" key="9">
    <source>
        <dbReference type="ARBA" id="ARBA00022777"/>
    </source>
</evidence>
<comment type="cofactor">
    <cofactor evidence="1">
        <name>Mg(2+)</name>
        <dbReference type="ChEBI" id="CHEBI:18420"/>
    </cofactor>
</comment>
<dbReference type="EC" id="2.7.1.40" evidence="5 14"/>
<feature type="compositionally biased region" description="Polar residues" evidence="15">
    <location>
        <begin position="395"/>
        <end position="419"/>
    </location>
</feature>
<evidence type="ECO:0000256" key="6">
    <source>
        <dbReference type="ARBA" id="ARBA00022679"/>
    </source>
</evidence>
<evidence type="ECO:0000259" key="16">
    <source>
        <dbReference type="Pfam" id="PF00224"/>
    </source>
</evidence>
<proteinExistence type="inferred from homology"/>
<dbReference type="EMBL" id="GEBQ01013347">
    <property type="protein sequence ID" value="JAT26630.1"/>
    <property type="molecule type" value="Transcribed_RNA"/>
</dbReference>
<dbReference type="GO" id="GO:0016301">
    <property type="term" value="F:kinase activity"/>
    <property type="evidence" value="ECO:0007669"/>
    <property type="project" value="UniProtKB-KW"/>
</dbReference>
<dbReference type="SUPFAM" id="SSF51621">
    <property type="entry name" value="Phosphoenolpyruvate/pyruvate domain"/>
    <property type="match status" value="1"/>
</dbReference>
<comment type="catalytic activity">
    <reaction evidence="14">
        <text>pyruvate + ATP = phosphoenolpyruvate + ADP + H(+)</text>
        <dbReference type="Rhea" id="RHEA:18157"/>
        <dbReference type="ChEBI" id="CHEBI:15361"/>
        <dbReference type="ChEBI" id="CHEBI:15378"/>
        <dbReference type="ChEBI" id="CHEBI:30616"/>
        <dbReference type="ChEBI" id="CHEBI:58702"/>
        <dbReference type="ChEBI" id="CHEBI:456216"/>
        <dbReference type="EC" id="2.7.1.40"/>
    </reaction>
</comment>
<evidence type="ECO:0000256" key="12">
    <source>
        <dbReference type="ARBA" id="ARBA00023152"/>
    </source>
</evidence>
<dbReference type="PRINTS" id="PR01050">
    <property type="entry name" value="PYRUVTKNASE"/>
</dbReference>
<evidence type="ECO:0000259" key="17">
    <source>
        <dbReference type="Pfam" id="PF02887"/>
    </source>
</evidence>
<feature type="domain" description="Pyruvate kinase barrel" evidence="16">
    <location>
        <begin position="3"/>
        <end position="134"/>
    </location>
</feature>
<evidence type="ECO:0000256" key="7">
    <source>
        <dbReference type="ARBA" id="ARBA00022723"/>
    </source>
</evidence>
<evidence type="ECO:0000256" key="11">
    <source>
        <dbReference type="ARBA" id="ARBA00022842"/>
    </source>
</evidence>
<evidence type="ECO:0000256" key="14">
    <source>
        <dbReference type="RuleBase" id="RU000504"/>
    </source>
</evidence>
<evidence type="ECO:0000256" key="8">
    <source>
        <dbReference type="ARBA" id="ARBA00022741"/>
    </source>
</evidence>
<keyword evidence="9 14" id="KW-0418">Kinase</keyword>
<sequence>TQTAAHVMDVRKILAESESTGDGIKVWAQLETKQALDNLGSIVEVADAIVLSRVSLTQDMAADKLFLAQKVVLGTCNKVGIPVLVTSHFLPSMQAEVTPSVSELTDVSCVVLDGVDGIILRNTTSVGKHPEHTVKTLRAVCLEAEAAVWHHQTFDYLSSHAPPPIDPTHAIAISAVEASLKSMASAILLATTSGHSARLVARYRPRCPIIAVSRYGQVARQLNTWRAILPLHYVDPPLPDWTREVDVRLQFAIEFGKQQGIIRPGDPIVLMNGWRHGAGFTNTIRIVYASNSFPWVYPHRLPSEIPSDKVFLEMERQLSPRYSTASPPVLEVGTTTLSKPRFEASHVALSHHSAKRSVISGNKSLEEKFQTIQSAKSKEIQEHNSGRGLPKKVSDTSPLSVQPPMTHSRSDGSQSQSEKFLSKTEPTAIGQGDESQPIEPAPETEATADIKDELKAEPTST</sequence>
<dbReference type="Gene3D" id="3.40.1380.20">
    <property type="entry name" value="Pyruvate kinase, C-terminal domain"/>
    <property type="match status" value="1"/>
</dbReference>
<dbReference type="GO" id="GO:0030955">
    <property type="term" value="F:potassium ion binding"/>
    <property type="evidence" value="ECO:0007669"/>
    <property type="project" value="InterPro"/>
</dbReference>
<dbReference type="Gene3D" id="3.20.20.60">
    <property type="entry name" value="Phosphoenolpyruvate-binding domains"/>
    <property type="match status" value="1"/>
</dbReference>
<organism evidence="18">
    <name type="scientific">Graphocephala atropunctata</name>
    <dbReference type="NCBI Taxonomy" id="36148"/>
    <lineage>
        <taxon>Eukaryota</taxon>
        <taxon>Metazoa</taxon>
        <taxon>Ecdysozoa</taxon>
        <taxon>Arthropoda</taxon>
        <taxon>Hexapoda</taxon>
        <taxon>Insecta</taxon>
        <taxon>Pterygota</taxon>
        <taxon>Neoptera</taxon>
        <taxon>Paraneoptera</taxon>
        <taxon>Hemiptera</taxon>
        <taxon>Auchenorrhyncha</taxon>
        <taxon>Membracoidea</taxon>
        <taxon>Cicadellidae</taxon>
        <taxon>Cicadellinae</taxon>
        <taxon>Cicadellini</taxon>
        <taxon>Graphocephala</taxon>
    </lineage>
</organism>
<dbReference type="InterPro" id="IPR036918">
    <property type="entry name" value="Pyrv_Knase_C_sf"/>
</dbReference>
<evidence type="ECO:0000256" key="2">
    <source>
        <dbReference type="ARBA" id="ARBA00001958"/>
    </source>
</evidence>
<dbReference type="SUPFAM" id="SSF52935">
    <property type="entry name" value="PK C-terminal domain-like"/>
    <property type="match status" value="1"/>
</dbReference>
<comment type="similarity">
    <text evidence="4 14">Belongs to the pyruvate kinase family.</text>
</comment>
<keyword evidence="7" id="KW-0479">Metal-binding</keyword>
<comment type="cofactor">
    <cofactor evidence="2">
        <name>K(+)</name>
        <dbReference type="ChEBI" id="CHEBI:29103"/>
    </cofactor>
</comment>
<keyword evidence="8" id="KW-0547">Nucleotide-binding</keyword>
<keyword evidence="13" id="KW-0670">Pyruvate</keyword>
<dbReference type="InterPro" id="IPR001697">
    <property type="entry name" value="Pyr_Knase"/>
</dbReference>
<keyword evidence="10" id="KW-0067">ATP-binding</keyword>
<feature type="region of interest" description="Disordered" evidence="15">
    <location>
        <begin position="373"/>
        <end position="461"/>
    </location>
</feature>
<gene>
    <name evidence="18" type="ORF">g.16300</name>
</gene>
<feature type="compositionally biased region" description="Basic and acidic residues" evidence="15">
    <location>
        <begin position="376"/>
        <end position="385"/>
    </location>
</feature>
<evidence type="ECO:0000313" key="18">
    <source>
        <dbReference type="EMBL" id="JAT26630.1"/>
    </source>
</evidence>
<dbReference type="Pfam" id="PF00224">
    <property type="entry name" value="PK"/>
    <property type="match status" value="1"/>
</dbReference>
<dbReference type="FunFam" id="3.40.1380.20:FF:000001">
    <property type="entry name" value="Pyruvate kinase"/>
    <property type="match status" value="1"/>
</dbReference>
<evidence type="ECO:0000256" key="4">
    <source>
        <dbReference type="ARBA" id="ARBA00008663"/>
    </source>
</evidence>
<accession>A0A1B6LSE1</accession>
<evidence type="ECO:0000256" key="1">
    <source>
        <dbReference type="ARBA" id="ARBA00001946"/>
    </source>
</evidence>
<feature type="domain" description="Pyruvate kinase C-terminal" evidence="17">
    <location>
        <begin position="169"/>
        <end position="287"/>
    </location>
</feature>
<dbReference type="GO" id="GO:0000287">
    <property type="term" value="F:magnesium ion binding"/>
    <property type="evidence" value="ECO:0007669"/>
    <property type="project" value="InterPro"/>
</dbReference>
<feature type="compositionally biased region" description="Basic and acidic residues" evidence="15">
    <location>
        <begin position="448"/>
        <end position="461"/>
    </location>
</feature>
<comment type="pathway">
    <text evidence="3 14">Carbohydrate degradation; glycolysis; pyruvate from D-glyceraldehyde 3-phosphate: step 5/5.</text>
</comment>
<reference evidence="18" key="1">
    <citation type="submission" date="2015-11" db="EMBL/GenBank/DDBJ databases">
        <title>De novo transcriptome assembly of four potential Pierce s Disease insect vectors from Arizona vineyards.</title>
        <authorList>
            <person name="Tassone E.E."/>
        </authorList>
    </citation>
    <scope>NUCLEOTIDE SEQUENCE</scope>
</reference>
<keyword evidence="6 14" id="KW-0808">Transferase</keyword>
<name>A0A1B6LSE1_9HEMI</name>
<evidence type="ECO:0000256" key="3">
    <source>
        <dbReference type="ARBA" id="ARBA00004997"/>
    </source>
</evidence>
<dbReference type="InterPro" id="IPR040442">
    <property type="entry name" value="Pyrv_kinase-like_dom_sf"/>
</dbReference>
<dbReference type="InterPro" id="IPR015813">
    <property type="entry name" value="Pyrv/PenolPyrv_kinase-like_dom"/>
</dbReference>
<dbReference type="GO" id="GO:0005524">
    <property type="term" value="F:ATP binding"/>
    <property type="evidence" value="ECO:0007669"/>
    <property type="project" value="UniProtKB-KW"/>
</dbReference>
<dbReference type="AlphaFoldDB" id="A0A1B6LSE1"/>
<protein>
    <recommendedName>
        <fullName evidence="5 14">Pyruvate kinase</fullName>
        <ecNumber evidence="5 14">2.7.1.40</ecNumber>
    </recommendedName>
</protein>
<keyword evidence="11 14" id="KW-0460">Magnesium</keyword>